<feature type="compositionally biased region" description="Basic and acidic residues" evidence="1">
    <location>
        <begin position="17"/>
        <end position="26"/>
    </location>
</feature>
<feature type="region of interest" description="Disordered" evidence="1">
    <location>
        <begin position="1"/>
        <end position="26"/>
    </location>
</feature>
<organism evidence="2">
    <name type="scientific">Vibrio parahaemolyticus</name>
    <dbReference type="NCBI Taxonomy" id="670"/>
    <lineage>
        <taxon>Bacteria</taxon>
        <taxon>Pseudomonadati</taxon>
        <taxon>Pseudomonadota</taxon>
        <taxon>Gammaproteobacteria</taxon>
        <taxon>Vibrionales</taxon>
        <taxon>Vibrionaceae</taxon>
        <taxon>Vibrio</taxon>
    </lineage>
</organism>
<feature type="compositionally biased region" description="Polar residues" evidence="1">
    <location>
        <begin position="1"/>
        <end position="16"/>
    </location>
</feature>
<dbReference type="AlphaFoldDB" id="B9A806"/>
<dbReference type="EMBL" id="AB455531">
    <property type="protein sequence ID" value="BAH15040.1"/>
    <property type="molecule type" value="Genomic_DNA"/>
</dbReference>
<evidence type="ECO:0000256" key="1">
    <source>
        <dbReference type="SAM" id="MobiDB-lite"/>
    </source>
</evidence>
<reference evidence="2" key="1">
    <citation type="journal article" date="2009" name="Infect. Immun.">
        <title>Identification and characterization of a novel type III secretion system in trh-positive Vibrio parahaemolyticus strain TH3996 reveal genetic lineage and diversity of pathogenic machinery beyond the species level.</title>
        <authorList>
            <person name="Okada N."/>
            <person name="Iida T."/>
            <person name="Park K.-S."/>
            <person name="Goto N."/>
            <person name="Yasunaga T."/>
            <person name="Hiyoshi H."/>
            <person name="Matsuda S."/>
            <person name="Kodama T."/>
            <person name="Honda T."/>
        </authorList>
    </citation>
    <scope>NUCLEOTIDE SEQUENCE</scope>
    <source>
        <strain evidence="2">TH3996</strain>
    </source>
</reference>
<proteinExistence type="predicted"/>
<evidence type="ECO:0000313" key="2">
    <source>
        <dbReference type="EMBL" id="BAH15040.1"/>
    </source>
</evidence>
<name>B9A806_VIBPH</name>
<accession>B9A806</accession>
<sequence>MKSYNVTSHVHSNTNVRNHDIENDRDFGNSVTQVREKNATQASKLNRVLSIFNQKKGTESKVKLTKYENKDFSGPRETDFKSLLEAIFTKSKKKSAGDGLKNWHFGVTPAAFGPTPNEVAVRIVEKISSQYHYCQDGVIGIKHSRLKAGIAINHSDKTIALVFKRKNETGLQNLFKHKNSQQDYLNASVILNRLMSYAQENLGTYQVVIAGQNQDSKLIAYAASKNESANEKLKTVVV</sequence>
<protein>
    <submittedName>
        <fullName evidence="2">Uncharacterized protein</fullName>
    </submittedName>
</protein>